<organism evidence="1 2">
    <name type="scientific">Holotrichia oblita</name>
    <name type="common">Chafer beetle</name>
    <dbReference type="NCBI Taxonomy" id="644536"/>
    <lineage>
        <taxon>Eukaryota</taxon>
        <taxon>Metazoa</taxon>
        <taxon>Ecdysozoa</taxon>
        <taxon>Arthropoda</taxon>
        <taxon>Hexapoda</taxon>
        <taxon>Insecta</taxon>
        <taxon>Pterygota</taxon>
        <taxon>Neoptera</taxon>
        <taxon>Endopterygota</taxon>
        <taxon>Coleoptera</taxon>
        <taxon>Polyphaga</taxon>
        <taxon>Scarabaeiformia</taxon>
        <taxon>Scarabaeidae</taxon>
        <taxon>Melolonthinae</taxon>
        <taxon>Holotrichia</taxon>
    </lineage>
</organism>
<keyword evidence="2" id="KW-1185">Reference proteome</keyword>
<sequence length="709" mass="80342">MESKYDIVPGKSTTSKFSLKFKPTPIVFHTKNGPPSPKKIKLSNGKADLLKPSNNSNSNFGIKSKISIQEQKRKLPVFQNRNKLLDLIKRHQTLIILGETGCGKTTQIPQYIYSARIQNNGRIAVTQPRRVAAISIATRVCQELGNGENVGDTVGYMVRFEDKSSKNTKILYLTDGMLLREAIVDNLLKQYTVIILDEAHERTIHTDVLFGIVKKAQKIRDERKLTPLKIIIMSATMDVDHFSKYFECKAVYLEGRAYPVNIFYTKTLQDDYQTACVATFFKIHRQAPPDEDVLIFLTGQEEIDAVVHQIRLLAKDPEVNGPPVRVYPLYASQPSSQQICVFQSVPENTRKVIVSTNIAETSITISGVKHVIDSGMVKVRSYHPTTGLDALKVQKISQEQAWQRTGRAGRVSEGNCYRIYTKFQFECLQKTTVPEIQRCNLSTVVLQLLALKIHAAHFDFMDKPPKDSIASAFEQLKMLGAIEDIDSGKLTELGSQMARFPLDPRFSKILLSAPNYGCLEEALTIIAILSGESIFLNPPAKREQVQALRQKFYSAYGDHIMLLNAFREYTNISQANRRSWCHEHYINIRNITYAHEVRMQLADICMKCQIPTSSCGSNMDQVRKCLVSGLFMNVAELHRDKNYITLDKRQIVSIHPSSCVHGQKPPCILFTEVVQTSKCYLRSLTTISIEWLQEIVPDYVRTRNIKIVD</sequence>
<name>A0ACB9TD97_HOLOL</name>
<keyword evidence="1" id="KW-0347">Helicase</keyword>
<keyword evidence="1" id="KW-0067">ATP-binding</keyword>
<proteinExistence type="predicted"/>
<keyword evidence="1" id="KW-0547">Nucleotide-binding</keyword>
<gene>
    <name evidence="1" type="ORF">MML48_3g00014446</name>
</gene>
<evidence type="ECO:0000313" key="2">
    <source>
        <dbReference type="Proteomes" id="UP001056778"/>
    </source>
</evidence>
<evidence type="ECO:0000313" key="1">
    <source>
        <dbReference type="EMBL" id="KAI4464754.1"/>
    </source>
</evidence>
<keyword evidence="1" id="KW-0378">Hydrolase</keyword>
<reference evidence="1" key="1">
    <citation type="submission" date="2022-04" db="EMBL/GenBank/DDBJ databases">
        <title>Chromosome-scale genome assembly of Holotrichia oblita Faldermann.</title>
        <authorList>
            <person name="Rongchong L."/>
        </authorList>
    </citation>
    <scope>NUCLEOTIDE SEQUENCE</scope>
    <source>
        <strain evidence="1">81SQS9</strain>
    </source>
</reference>
<comment type="caution">
    <text evidence="1">The sequence shown here is derived from an EMBL/GenBank/DDBJ whole genome shotgun (WGS) entry which is preliminary data.</text>
</comment>
<accession>A0ACB9TD97</accession>
<protein>
    <submittedName>
        <fullName evidence="1">Atp-dependent rna helicase</fullName>
    </submittedName>
</protein>
<dbReference type="EMBL" id="CM043017">
    <property type="protein sequence ID" value="KAI4464754.1"/>
    <property type="molecule type" value="Genomic_DNA"/>
</dbReference>
<dbReference type="Proteomes" id="UP001056778">
    <property type="component" value="Chromosome 3"/>
</dbReference>